<gene>
    <name evidence="13" type="ORF">F960_03659</name>
</gene>
<feature type="region of interest" description="Disordered" evidence="12">
    <location>
        <begin position="88"/>
        <end position="141"/>
    </location>
</feature>
<dbReference type="PATRIC" id="fig|1120926.3.peg.3547"/>
<evidence type="ECO:0000313" key="13">
    <source>
        <dbReference type="EMBL" id="ENV32267.1"/>
    </source>
</evidence>
<keyword evidence="10 11" id="KW-0472">Membrane</keyword>
<evidence type="ECO:0000256" key="7">
    <source>
        <dbReference type="ARBA" id="ARBA00022927"/>
    </source>
</evidence>
<dbReference type="GO" id="GO:0005886">
    <property type="term" value="C:plasma membrane"/>
    <property type="evidence" value="ECO:0007669"/>
    <property type="project" value="UniProtKB-SubCell"/>
</dbReference>
<keyword evidence="5 11" id="KW-1003">Cell membrane</keyword>
<evidence type="ECO:0000256" key="11">
    <source>
        <dbReference type="RuleBase" id="RU365087"/>
    </source>
</evidence>
<keyword evidence="14" id="KW-1185">Reference proteome</keyword>
<evidence type="ECO:0000256" key="12">
    <source>
        <dbReference type="SAM" id="MobiDB-lite"/>
    </source>
</evidence>
<dbReference type="HOGENOM" id="CLU_094156_2_0_6"/>
<dbReference type="RefSeq" id="WP_004867821.1">
    <property type="nucleotide sequence ID" value="NZ_ASYY01000012.1"/>
</dbReference>
<feature type="transmembrane region" description="Helical" evidence="11">
    <location>
        <begin position="51"/>
        <end position="74"/>
    </location>
</feature>
<evidence type="ECO:0000256" key="9">
    <source>
        <dbReference type="ARBA" id="ARBA00023010"/>
    </source>
</evidence>
<dbReference type="NCBIfam" id="TIGR00810">
    <property type="entry name" value="secG"/>
    <property type="match status" value="1"/>
</dbReference>
<evidence type="ECO:0000256" key="1">
    <source>
        <dbReference type="ARBA" id="ARBA00004651"/>
    </source>
</evidence>
<evidence type="ECO:0000256" key="10">
    <source>
        <dbReference type="ARBA" id="ARBA00023136"/>
    </source>
</evidence>
<evidence type="ECO:0000256" key="8">
    <source>
        <dbReference type="ARBA" id="ARBA00022989"/>
    </source>
</evidence>
<dbReference type="Proteomes" id="UP000013117">
    <property type="component" value="Unassembled WGS sequence"/>
</dbReference>
<dbReference type="GO" id="GO:0015450">
    <property type="term" value="F:protein-transporting ATPase activity"/>
    <property type="evidence" value="ECO:0007669"/>
    <property type="project" value="UniProtKB-UniRule"/>
</dbReference>
<protein>
    <recommendedName>
        <fullName evidence="3 11">Protein-export membrane protein SecG</fullName>
    </recommendedName>
</protein>
<evidence type="ECO:0000256" key="6">
    <source>
        <dbReference type="ARBA" id="ARBA00022692"/>
    </source>
</evidence>
<dbReference type="STRING" id="202952.GCA_000747725_03755"/>
<dbReference type="OrthoDB" id="9813947at2"/>
<dbReference type="InterPro" id="IPR004692">
    <property type="entry name" value="SecG"/>
</dbReference>
<evidence type="ECO:0000313" key="14">
    <source>
        <dbReference type="Proteomes" id="UP000013117"/>
    </source>
</evidence>
<comment type="caution">
    <text evidence="13">The sequence shown here is derived from an EMBL/GenBank/DDBJ whole genome shotgun (WGS) entry which is preliminary data.</text>
</comment>
<evidence type="ECO:0000256" key="3">
    <source>
        <dbReference type="ARBA" id="ARBA00017876"/>
    </source>
</evidence>
<comment type="function">
    <text evidence="11">Involved in protein export. Participates in an early event of protein translocation.</text>
</comment>
<organism evidence="13 14">
    <name type="scientific">Acinetobacter gerneri DSM 14967 = CIP 107464 = MTCC 9824</name>
    <dbReference type="NCBI Taxonomy" id="1120926"/>
    <lineage>
        <taxon>Bacteria</taxon>
        <taxon>Pseudomonadati</taxon>
        <taxon>Pseudomonadota</taxon>
        <taxon>Gammaproteobacteria</taxon>
        <taxon>Moraxellales</taxon>
        <taxon>Moraxellaceae</taxon>
        <taxon>Acinetobacter</taxon>
    </lineage>
</organism>
<evidence type="ECO:0000256" key="4">
    <source>
        <dbReference type="ARBA" id="ARBA00022448"/>
    </source>
</evidence>
<comment type="subcellular location">
    <subcellularLocation>
        <location evidence="1 11">Cell membrane</location>
        <topology evidence="1 11">Multi-pass membrane protein</topology>
    </subcellularLocation>
</comment>
<dbReference type="AlphaFoldDB" id="N8Y678"/>
<dbReference type="GeneID" id="84210916"/>
<dbReference type="eggNOG" id="COG1314">
    <property type="taxonomic scope" value="Bacteria"/>
</dbReference>
<keyword evidence="4 11" id="KW-0813">Transport</keyword>
<keyword evidence="7 11" id="KW-0653">Protein transport</keyword>
<proteinExistence type="inferred from homology"/>
<dbReference type="PANTHER" id="PTHR34182">
    <property type="entry name" value="PROTEIN-EXPORT MEMBRANE PROTEIN SECG"/>
    <property type="match status" value="1"/>
</dbReference>
<keyword evidence="6 11" id="KW-0812">Transmembrane</keyword>
<dbReference type="EMBL" id="APPN01000080">
    <property type="protein sequence ID" value="ENV32267.1"/>
    <property type="molecule type" value="Genomic_DNA"/>
</dbReference>
<dbReference type="PRINTS" id="PR01651">
    <property type="entry name" value="SECGEXPORT"/>
</dbReference>
<reference evidence="13 14" key="1">
    <citation type="submission" date="2013-02" db="EMBL/GenBank/DDBJ databases">
        <title>The Genome Sequence of Acinetobacter gerneri CIP 107464.</title>
        <authorList>
            <consortium name="The Broad Institute Genome Sequencing Platform"/>
            <consortium name="The Broad Institute Genome Sequencing Center for Infectious Disease"/>
            <person name="Cerqueira G."/>
            <person name="Feldgarden M."/>
            <person name="Courvalin P."/>
            <person name="Perichon B."/>
            <person name="Grillot-Courvalin C."/>
            <person name="Clermont D."/>
            <person name="Rocha E."/>
            <person name="Yoon E.-J."/>
            <person name="Nemec A."/>
            <person name="Walker B."/>
            <person name="Young S.K."/>
            <person name="Zeng Q."/>
            <person name="Gargeya S."/>
            <person name="Fitzgerald M."/>
            <person name="Haas B."/>
            <person name="Abouelleil A."/>
            <person name="Alvarado L."/>
            <person name="Arachchi H.M."/>
            <person name="Berlin A.M."/>
            <person name="Chapman S.B."/>
            <person name="Dewar J."/>
            <person name="Goldberg J."/>
            <person name="Griggs A."/>
            <person name="Gujja S."/>
            <person name="Hansen M."/>
            <person name="Howarth C."/>
            <person name="Imamovic A."/>
            <person name="Larimer J."/>
            <person name="McCowan C."/>
            <person name="Murphy C."/>
            <person name="Neiman D."/>
            <person name="Pearson M."/>
            <person name="Priest M."/>
            <person name="Roberts A."/>
            <person name="Saif S."/>
            <person name="Shea T."/>
            <person name="Sisk P."/>
            <person name="Sykes S."/>
            <person name="Wortman J."/>
            <person name="Nusbaum C."/>
            <person name="Birren B."/>
        </authorList>
    </citation>
    <scope>NUCLEOTIDE SEQUENCE [LARGE SCALE GENOMIC DNA]</scope>
    <source>
        <strain evidence="13 14">CIP 107464</strain>
    </source>
</reference>
<comment type="caution">
    <text evidence="11">Lacks conserved residue(s) required for the propagation of feature annotation.</text>
</comment>
<dbReference type="Pfam" id="PF03840">
    <property type="entry name" value="SecG"/>
    <property type="match status" value="1"/>
</dbReference>
<evidence type="ECO:0000256" key="2">
    <source>
        <dbReference type="ARBA" id="ARBA00008445"/>
    </source>
</evidence>
<comment type="similarity">
    <text evidence="2 11">Belongs to the SecG family.</text>
</comment>
<sequence>MQTFVLVVHIILAVLMIGLILVQHGKGADAGASFGGGGAATVFGASGSASFLTRVTAILTALFFITSLTLAIFAKKATTDAYSLQVPQTQTAPAPTNNGAPLQPNNGAPLQPINSAPAQQNNAPVQPNSTDSSPTAPKSAQ</sequence>
<name>N8Y678_9GAMM</name>
<dbReference type="GO" id="GO:0009306">
    <property type="term" value="P:protein secretion"/>
    <property type="evidence" value="ECO:0007669"/>
    <property type="project" value="UniProtKB-UniRule"/>
</dbReference>
<keyword evidence="8 11" id="KW-1133">Transmembrane helix</keyword>
<dbReference type="GO" id="GO:0065002">
    <property type="term" value="P:intracellular protein transmembrane transport"/>
    <property type="evidence" value="ECO:0007669"/>
    <property type="project" value="TreeGrafter"/>
</dbReference>
<accession>N8Y678</accession>
<dbReference type="PANTHER" id="PTHR34182:SF1">
    <property type="entry name" value="PROTEIN-EXPORT MEMBRANE PROTEIN SECG"/>
    <property type="match status" value="1"/>
</dbReference>
<evidence type="ECO:0000256" key="5">
    <source>
        <dbReference type="ARBA" id="ARBA00022475"/>
    </source>
</evidence>
<keyword evidence="9 11" id="KW-0811">Translocation</keyword>
<dbReference type="GO" id="GO:0043952">
    <property type="term" value="P:protein transport by the Sec complex"/>
    <property type="evidence" value="ECO:0007669"/>
    <property type="project" value="TreeGrafter"/>
</dbReference>